<evidence type="ECO:0000313" key="3">
    <source>
        <dbReference type="Proteomes" id="UP000318717"/>
    </source>
</evidence>
<reference evidence="2 3" key="1">
    <citation type="submission" date="2019-06" db="EMBL/GenBank/DDBJ databases">
        <title>Whole genome shotgun sequence of Vibrio inusitatus NBRC 102082.</title>
        <authorList>
            <person name="Hosoyama A."/>
            <person name="Uohara A."/>
            <person name="Ohji S."/>
            <person name="Ichikawa N."/>
        </authorList>
    </citation>
    <scope>NUCLEOTIDE SEQUENCE [LARGE SCALE GENOMIC DNA]</scope>
    <source>
        <strain evidence="2 3">NBRC 102082</strain>
    </source>
</reference>
<keyword evidence="1" id="KW-1133">Transmembrane helix</keyword>
<protein>
    <recommendedName>
        <fullName evidence="4">O-antigen polymerase</fullName>
    </recommendedName>
</protein>
<proteinExistence type="predicted"/>
<dbReference type="Proteomes" id="UP000318717">
    <property type="component" value="Unassembled WGS sequence"/>
</dbReference>
<feature type="transmembrane region" description="Helical" evidence="1">
    <location>
        <begin position="101"/>
        <end position="121"/>
    </location>
</feature>
<organism evidence="2 3">
    <name type="scientific">Vibrio inusitatus NBRC 102082</name>
    <dbReference type="NCBI Taxonomy" id="1219070"/>
    <lineage>
        <taxon>Bacteria</taxon>
        <taxon>Pseudomonadati</taxon>
        <taxon>Pseudomonadota</taxon>
        <taxon>Gammaproteobacteria</taxon>
        <taxon>Vibrionales</taxon>
        <taxon>Vibrionaceae</taxon>
        <taxon>Vibrio</taxon>
    </lineage>
</organism>
<feature type="transmembrane region" description="Helical" evidence="1">
    <location>
        <begin position="247"/>
        <end position="270"/>
    </location>
</feature>
<accession>A0A4Y3I1L4</accession>
<evidence type="ECO:0008006" key="4">
    <source>
        <dbReference type="Google" id="ProtNLM"/>
    </source>
</evidence>
<dbReference type="EMBL" id="BJLF01000018">
    <property type="protein sequence ID" value="GEA52354.1"/>
    <property type="molecule type" value="Genomic_DNA"/>
</dbReference>
<feature type="transmembrane region" description="Helical" evidence="1">
    <location>
        <begin position="290"/>
        <end position="318"/>
    </location>
</feature>
<comment type="caution">
    <text evidence="2">The sequence shown here is derived from an EMBL/GenBank/DDBJ whole genome shotgun (WGS) entry which is preliminary data.</text>
</comment>
<evidence type="ECO:0000256" key="1">
    <source>
        <dbReference type="SAM" id="Phobius"/>
    </source>
</evidence>
<feature type="transmembrane region" description="Helical" evidence="1">
    <location>
        <begin position="25"/>
        <end position="43"/>
    </location>
</feature>
<keyword evidence="1" id="KW-0472">Membrane</keyword>
<feature type="transmembrane region" description="Helical" evidence="1">
    <location>
        <begin position="50"/>
        <end position="73"/>
    </location>
</feature>
<keyword evidence="1" id="KW-0812">Transmembrane</keyword>
<gene>
    <name evidence="2" type="ORF">VIN01S_31580</name>
</gene>
<feature type="transmembrane region" description="Helical" evidence="1">
    <location>
        <begin position="167"/>
        <end position="186"/>
    </location>
</feature>
<name>A0A4Y3I1L4_9VIBR</name>
<dbReference type="AlphaFoldDB" id="A0A4Y3I1L4"/>
<keyword evidence="3" id="KW-1185">Reference proteome</keyword>
<feature type="transmembrane region" description="Helical" evidence="1">
    <location>
        <begin position="128"/>
        <end position="161"/>
    </location>
</feature>
<evidence type="ECO:0000313" key="2">
    <source>
        <dbReference type="EMBL" id="GEA52354.1"/>
    </source>
</evidence>
<sequence>MLITVIYFIVGVINGASVESVYLNTVVYIIFPFLWIIVCIALFENMEYKVLLKFGAFLLFLACFSVYAFYFLFKNYGPHAVSLFISEEFANSTVDSSGAGMTMHVFGTFIFSVPFLFVMLTKVNSWVMFFLAVLVGLVAYYSGRGALLSIYLFSLSVFIFYKSRKHIFIVFSLLVPFLTLISYFYLDIDVSIISRLIEKILSGGGSERVEQFFALLEGINVSYGLGIGHGIPAEVIRNSNHPWRYELMLFSTFYHVGFLGLFIYLLPFLYSLTIAAQLIKLNHANHLDFAFALSLIAMLIVANSNPYIMSISFQWMYVMPVIYFQKRRNELTCPPLTS</sequence>